<evidence type="ECO:0000313" key="6">
    <source>
        <dbReference type="EMBL" id="MTH62856.1"/>
    </source>
</evidence>
<evidence type="ECO:0000256" key="3">
    <source>
        <dbReference type="ARBA" id="ARBA00023125"/>
    </source>
</evidence>
<dbReference type="PROSITE" id="PS50931">
    <property type="entry name" value="HTH_LYSR"/>
    <property type="match status" value="1"/>
</dbReference>
<dbReference type="Gene3D" id="3.40.190.10">
    <property type="entry name" value="Periplasmic binding protein-like II"/>
    <property type="match status" value="2"/>
</dbReference>
<dbReference type="AlphaFoldDB" id="A0A6L6IQV3"/>
<protein>
    <submittedName>
        <fullName evidence="6">LysR family transcriptional regulator</fullName>
    </submittedName>
</protein>
<keyword evidence="7" id="KW-1185">Reference proteome</keyword>
<comment type="similarity">
    <text evidence="1">Belongs to the LysR transcriptional regulatory family.</text>
</comment>
<evidence type="ECO:0000313" key="7">
    <source>
        <dbReference type="Proteomes" id="UP000478740"/>
    </source>
</evidence>
<dbReference type="PANTHER" id="PTHR30537:SF74">
    <property type="entry name" value="HTH-TYPE TRANSCRIPTIONAL REGULATOR TRPI"/>
    <property type="match status" value="1"/>
</dbReference>
<dbReference type="InterPro" id="IPR036390">
    <property type="entry name" value="WH_DNA-bd_sf"/>
</dbReference>
<proteinExistence type="inferred from homology"/>
<keyword evidence="4" id="KW-0804">Transcription</keyword>
<dbReference type="Proteomes" id="UP000478740">
    <property type="component" value="Unassembled WGS sequence"/>
</dbReference>
<reference evidence="6 7" key="1">
    <citation type="submission" date="2019-11" db="EMBL/GenBank/DDBJ databases">
        <authorList>
            <person name="Dong K."/>
        </authorList>
    </citation>
    <scope>NUCLEOTIDE SEQUENCE [LARGE SCALE GENOMIC DNA]</scope>
    <source>
        <strain evidence="6 7">DK608</strain>
    </source>
</reference>
<evidence type="ECO:0000256" key="2">
    <source>
        <dbReference type="ARBA" id="ARBA00023015"/>
    </source>
</evidence>
<evidence type="ECO:0000256" key="1">
    <source>
        <dbReference type="ARBA" id="ARBA00009437"/>
    </source>
</evidence>
<dbReference type="InterPro" id="IPR036388">
    <property type="entry name" value="WH-like_DNA-bd_sf"/>
</dbReference>
<keyword evidence="2" id="KW-0805">Transcription regulation</keyword>
<dbReference type="SUPFAM" id="SSF53850">
    <property type="entry name" value="Periplasmic binding protein-like II"/>
    <property type="match status" value="1"/>
</dbReference>
<organism evidence="6 7">
    <name type="scientific">Paracoccus shanxieyensis</name>
    <dbReference type="NCBI Taxonomy" id="2675752"/>
    <lineage>
        <taxon>Bacteria</taxon>
        <taxon>Pseudomonadati</taxon>
        <taxon>Pseudomonadota</taxon>
        <taxon>Alphaproteobacteria</taxon>
        <taxon>Rhodobacterales</taxon>
        <taxon>Paracoccaceae</taxon>
        <taxon>Paracoccus</taxon>
    </lineage>
</organism>
<dbReference type="CDD" id="cd08432">
    <property type="entry name" value="PBP2_GcdR_TrpI_HvrB_AmpR_like"/>
    <property type="match status" value="1"/>
</dbReference>
<dbReference type="PRINTS" id="PR00039">
    <property type="entry name" value="HTHLYSR"/>
</dbReference>
<keyword evidence="3" id="KW-0238">DNA-binding</keyword>
<name>A0A6L6IQV3_9RHOB</name>
<dbReference type="GO" id="GO:0003700">
    <property type="term" value="F:DNA-binding transcription factor activity"/>
    <property type="evidence" value="ECO:0007669"/>
    <property type="project" value="InterPro"/>
</dbReference>
<dbReference type="InterPro" id="IPR005119">
    <property type="entry name" value="LysR_subst-bd"/>
</dbReference>
<feature type="domain" description="HTH lysR-type" evidence="5">
    <location>
        <begin position="20"/>
        <end position="77"/>
    </location>
</feature>
<dbReference type="EMBL" id="WMII01000001">
    <property type="protein sequence ID" value="MTH62856.1"/>
    <property type="molecule type" value="Genomic_DNA"/>
</dbReference>
<dbReference type="FunFam" id="1.10.10.10:FF:000001">
    <property type="entry name" value="LysR family transcriptional regulator"/>
    <property type="match status" value="1"/>
</dbReference>
<dbReference type="SUPFAM" id="SSF46785">
    <property type="entry name" value="Winged helix' DNA-binding domain"/>
    <property type="match status" value="1"/>
</dbReference>
<evidence type="ECO:0000256" key="4">
    <source>
        <dbReference type="ARBA" id="ARBA00023163"/>
    </source>
</evidence>
<accession>A0A6L6IQV3</accession>
<comment type="caution">
    <text evidence="6">The sequence shown here is derived from an EMBL/GenBank/DDBJ whole genome shotgun (WGS) entry which is preliminary data.</text>
</comment>
<dbReference type="GO" id="GO:0043565">
    <property type="term" value="F:sequence-specific DNA binding"/>
    <property type="evidence" value="ECO:0007669"/>
    <property type="project" value="TreeGrafter"/>
</dbReference>
<dbReference type="PANTHER" id="PTHR30537">
    <property type="entry name" value="HTH-TYPE TRANSCRIPTIONAL REGULATOR"/>
    <property type="match status" value="1"/>
</dbReference>
<dbReference type="Pfam" id="PF03466">
    <property type="entry name" value="LysR_substrate"/>
    <property type="match status" value="1"/>
</dbReference>
<dbReference type="Gene3D" id="1.10.10.10">
    <property type="entry name" value="Winged helix-like DNA-binding domain superfamily/Winged helix DNA-binding domain"/>
    <property type="match status" value="1"/>
</dbReference>
<gene>
    <name evidence="6" type="ORF">GL284_01070</name>
</gene>
<sequence length="321" mass="35684">MKSMLSDHVSARPTFSRRLPPMHALEVFVTAARCGTFSRAAGEMFVTQSAISRQIQHLEDNLGVQLFIRHKRGLRLTPEAEALLPIVEAAFTQIARACGSLRNSEQVLTLRMPPTLATRWFLPVLPSLQARLPGLDVRLTTYDAWEPSFESSDIDAAIVQGRGDWPDVEAVPLFPELLTPVTSPDLARELETPEMLRDKPLLHCFPLSGWPIWLEAAKLQGIASHRGQIFDTLELALSAATRGQGVALGDLNLIQESLRDGVLVRPFPIVVNRGISYYLIFPKSRALVPKIVALRQSLEEEAERQKQAYAALDLIRVTTPD</sequence>
<dbReference type="InterPro" id="IPR000847">
    <property type="entry name" value="LysR_HTH_N"/>
</dbReference>
<dbReference type="GO" id="GO:0006351">
    <property type="term" value="P:DNA-templated transcription"/>
    <property type="evidence" value="ECO:0007669"/>
    <property type="project" value="TreeGrafter"/>
</dbReference>
<evidence type="ECO:0000259" key="5">
    <source>
        <dbReference type="PROSITE" id="PS50931"/>
    </source>
</evidence>
<dbReference type="Pfam" id="PF00126">
    <property type="entry name" value="HTH_1"/>
    <property type="match status" value="1"/>
</dbReference>
<dbReference type="InterPro" id="IPR058163">
    <property type="entry name" value="LysR-type_TF_proteobact-type"/>
</dbReference>